<keyword evidence="13 19" id="KW-1133">Transmembrane helix</keyword>
<evidence type="ECO:0000256" key="4">
    <source>
        <dbReference type="ARBA" id="ARBA00022553"/>
    </source>
</evidence>
<dbReference type="Pfam" id="PF13855">
    <property type="entry name" value="LRR_8"/>
    <property type="match status" value="1"/>
</dbReference>
<dbReference type="SMART" id="SM00220">
    <property type="entry name" value="S_TKc"/>
    <property type="match status" value="1"/>
</dbReference>
<dbReference type="Pfam" id="PF12819">
    <property type="entry name" value="Malectin_like"/>
    <property type="match status" value="1"/>
</dbReference>
<keyword evidence="3" id="KW-0723">Serine/threonine-protein kinase</keyword>
<evidence type="ECO:0000256" key="3">
    <source>
        <dbReference type="ARBA" id="ARBA00022527"/>
    </source>
</evidence>
<evidence type="ECO:0000313" key="22">
    <source>
        <dbReference type="EMBL" id="RWR78142.1"/>
    </source>
</evidence>
<dbReference type="PANTHER" id="PTHR45631">
    <property type="entry name" value="OS07G0107800 PROTEIN-RELATED"/>
    <property type="match status" value="1"/>
</dbReference>
<keyword evidence="14 19" id="KW-0472">Membrane</keyword>
<evidence type="ECO:0000256" key="6">
    <source>
        <dbReference type="ARBA" id="ARBA00022679"/>
    </source>
</evidence>
<dbReference type="InterPro" id="IPR001611">
    <property type="entry name" value="Leu-rich_rpt"/>
</dbReference>
<keyword evidence="5" id="KW-0433">Leucine-rich repeat</keyword>
<evidence type="ECO:0000256" key="11">
    <source>
        <dbReference type="ARBA" id="ARBA00022777"/>
    </source>
</evidence>
<evidence type="ECO:0000313" key="23">
    <source>
        <dbReference type="Proteomes" id="UP000283530"/>
    </source>
</evidence>
<feature type="domain" description="Protein kinase" evidence="21">
    <location>
        <begin position="588"/>
        <end position="872"/>
    </location>
</feature>
<accession>A0A443NHY6</accession>
<evidence type="ECO:0000256" key="14">
    <source>
        <dbReference type="ARBA" id="ARBA00023136"/>
    </source>
</evidence>
<comment type="catalytic activity">
    <reaction evidence="17">
        <text>L-seryl-[protein] + ATP = O-phospho-L-seryl-[protein] + ADP + H(+)</text>
        <dbReference type="Rhea" id="RHEA:17989"/>
        <dbReference type="Rhea" id="RHEA-COMP:9863"/>
        <dbReference type="Rhea" id="RHEA-COMP:11604"/>
        <dbReference type="ChEBI" id="CHEBI:15378"/>
        <dbReference type="ChEBI" id="CHEBI:29999"/>
        <dbReference type="ChEBI" id="CHEBI:30616"/>
        <dbReference type="ChEBI" id="CHEBI:83421"/>
        <dbReference type="ChEBI" id="CHEBI:456216"/>
        <dbReference type="EC" id="2.7.11.1"/>
    </reaction>
</comment>
<keyword evidence="12 18" id="KW-0067">ATP-binding</keyword>
<reference evidence="22 23" key="1">
    <citation type="journal article" date="2019" name="Nat. Plants">
        <title>Stout camphor tree genome fills gaps in understanding of flowering plant genome evolution.</title>
        <authorList>
            <person name="Chaw S.M."/>
            <person name="Liu Y.C."/>
            <person name="Wu Y.W."/>
            <person name="Wang H.Y."/>
            <person name="Lin C.I."/>
            <person name="Wu C.S."/>
            <person name="Ke H.M."/>
            <person name="Chang L.Y."/>
            <person name="Hsu C.Y."/>
            <person name="Yang H.T."/>
            <person name="Sudianto E."/>
            <person name="Hsu M.H."/>
            <person name="Wu K.P."/>
            <person name="Wang L.N."/>
            <person name="Leebens-Mack J.H."/>
            <person name="Tsai I.J."/>
        </authorList>
    </citation>
    <scope>NUCLEOTIDE SEQUENCE [LARGE SCALE GENOMIC DNA]</scope>
    <source>
        <strain evidence="23">cv. Chaw 1501</strain>
        <tissue evidence="22">Young leaves</tissue>
    </source>
</reference>
<protein>
    <recommendedName>
        <fullName evidence="2">non-specific serine/threonine protein kinase</fullName>
        <ecNumber evidence="2">2.7.11.1</ecNumber>
    </recommendedName>
</protein>
<dbReference type="InterPro" id="IPR017441">
    <property type="entry name" value="Protein_kinase_ATP_BS"/>
</dbReference>
<evidence type="ECO:0000256" key="17">
    <source>
        <dbReference type="ARBA" id="ARBA00048679"/>
    </source>
</evidence>
<organism evidence="22 23">
    <name type="scientific">Cinnamomum micranthum f. kanehirae</name>
    <dbReference type="NCBI Taxonomy" id="337451"/>
    <lineage>
        <taxon>Eukaryota</taxon>
        <taxon>Viridiplantae</taxon>
        <taxon>Streptophyta</taxon>
        <taxon>Embryophyta</taxon>
        <taxon>Tracheophyta</taxon>
        <taxon>Spermatophyta</taxon>
        <taxon>Magnoliopsida</taxon>
        <taxon>Magnoliidae</taxon>
        <taxon>Laurales</taxon>
        <taxon>Lauraceae</taxon>
        <taxon>Cinnamomum</taxon>
    </lineage>
</organism>
<evidence type="ECO:0000256" key="1">
    <source>
        <dbReference type="ARBA" id="ARBA00004167"/>
    </source>
</evidence>
<evidence type="ECO:0000256" key="15">
    <source>
        <dbReference type="ARBA" id="ARBA00023170"/>
    </source>
</evidence>
<gene>
    <name evidence="22" type="ORF">CKAN_00665400</name>
</gene>
<dbReference type="Gene3D" id="3.30.200.20">
    <property type="entry name" value="Phosphorylase Kinase, domain 1"/>
    <property type="match status" value="1"/>
</dbReference>
<keyword evidence="6" id="KW-0808">Transferase</keyword>
<feature type="chain" id="PRO_5018967636" description="non-specific serine/threonine protein kinase" evidence="20">
    <location>
        <begin position="22"/>
        <end position="902"/>
    </location>
</feature>
<dbReference type="InterPro" id="IPR008271">
    <property type="entry name" value="Ser/Thr_kinase_AS"/>
</dbReference>
<evidence type="ECO:0000256" key="5">
    <source>
        <dbReference type="ARBA" id="ARBA00022614"/>
    </source>
</evidence>
<dbReference type="GO" id="GO:0004674">
    <property type="term" value="F:protein serine/threonine kinase activity"/>
    <property type="evidence" value="ECO:0007669"/>
    <property type="project" value="UniProtKB-KW"/>
</dbReference>
<dbReference type="Gene3D" id="3.80.10.10">
    <property type="entry name" value="Ribonuclease Inhibitor"/>
    <property type="match status" value="1"/>
</dbReference>
<evidence type="ECO:0000256" key="10">
    <source>
        <dbReference type="ARBA" id="ARBA00022741"/>
    </source>
</evidence>
<evidence type="ECO:0000256" key="12">
    <source>
        <dbReference type="ARBA" id="ARBA00022840"/>
    </source>
</evidence>
<dbReference type="FunFam" id="3.30.200.20:FF:000394">
    <property type="entry name" value="Leucine-rich repeat receptor-like protein kinase"/>
    <property type="match status" value="1"/>
</dbReference>
<evidence type="ECO:0000256" key="13">
    <source>
        <dbReference type="ARBA" id="ARBA00022989"/>
    </source>
</evidence>
<evidence type="ECO:0000256" key="9">
    <source>
        <dbReference type="ARBA" id="ARBA00022737"/>
    </source>
</evidence>
<dbReference type="PROSITE" id="PS00107">
    <property type="entry name" value="PROTEIN_KINASE_ATP"/>
    <property type="match status" value="1"/>
</dbReference>
<sequence length="902" mass="100967">MVLPWLYILMSLLALAVSVQSQPGFLSIDCGIPGDFNYTDDTTQMFYTSDAKFIDTGTNKEITAIHMTQTLPRQYRNLRIFPDGIRNCYTLTPVIKSNRYLLRASFMYGNYDGLDQPPQFDAYVGVDRWEINLPSNSSLYVWNEIIMVASLDYISVCLVKTGNGIPFISTLELRLLDNSTYQAANESQSLRLYTRLDPGSTSGQRIRYPDDDYDRMWSPWVENFWTPIDTSFSINLRKDDGYQPALAVMNTSAMPTNTSGNLSFYFPTSHVDPRSQYHVFFHFAELERLQKNQSREFNFSIDGKYVYGPFSPEYLSVDTIFTQSPLSGKDQHVVDLYKTTSSTLPPILNAVEIFTVEQLTSPTDGQDVDAIMNIKAIYQIKRNWTGDPCVPSSYIWEGLNCSSPDSKPPTIISLDLSSSGLAGVLAPSLANLTSIQSLDVSNNSLTGPVPDFLAQLSSLKILNLTNNQFTGPIPAILLDKSKDGSLSLSFDNNTNLSGPPDINHCEAGSCKKKRKILVPILASSISALVVLIIMVFVLRKFTQRRRQREAVVWDKTDGSIHKMQYGRNGSLHSENQRFTYTEVVNMTNNFERPIGNGGFGTVYHGQMREGTQVAVKMLSLQSVKVLSHPRQGCNEFQNEAQLLMRVHHKNVVPFIGYCQEGDNMALIYEYMALGNLGSHLSGTNSNSKALNWGQRLCIALDVALGLEYLHNGCRPPIIHRDMKTTNILLNERLEAKIGDFGMSKVFLQDDEFTHISTAVKGTAGYLDPEYFNSNNLTHRSDVYSFGVVLLELITGRPAIIRNADYEKRTLVDWACPIIAGGDVQSVVDPRLEGDYDINSLWKVAEIVLACTSPRSIERPTMTEVVAELKDCLGTETTAERTRSLNIDQVEKTSSITFQPSPR</sequence>
<feature type="transmembrane region" description="Helical" evidence="19">
    <location>
        <begin position="516"/>
        <end position="538"/>
    </location>
</feature>
<dbReference type="FunFam" id="3.80.10.10:FF:000129">
    <property type="entry name" value="Leucine-rich repeat receptor-like kinase"/>
    <property type="match status" value="1"/>
</dbReference>
<keyword evidence="4" id="KW-0597">Phosphoprotein</keyword>
<keyword evidence="8 20" id="KW-0732">Signal</keyword>
<keyword evidence="7 19" id="KW-0812">Transmembrane</keyword>
<proteinExistence type="predicted"/>
<evidence type="ECO:0000256" key="20">
    <source>
        <dbReference type="SAM" id="SignalP"/>
    </source>
</evidence>
<keyword evidence="11 22" id="KW-0418">Kinase</keyword>
<dbReference type="InterPro" id="IPR032675">
    <property type="entry name" value="LRR_dom_sf"/>
</dbReference>
<evidence type="ECO:0000256" key="19">
    <source>
        <dbReference type="SAM" id="Phobius"/>
    </source>
</evidence>
<dbReference type="EC" id="2.7.11.1" evidence="2"/>
<dbReference type="SUPFAM" id="SSF52058">
    <property type="entry name" value="L domain-like"/>
    <property type="match status" value="1"/>
</dbReference>
<dbReference type="OrthoDB" id="2017114at2759"/>
<dbReference type="PANTHER" id="PTHR45631:SF202">
    <property type="entry name" value="SENESCENCE-INDUCED RECEPTOR-LIKE SERINE_THREONINE-PROTEIN KINASE"/>
    <property type="match status" value="1"/>
</dbReference>
<dbReference type="CDD" id="cd14066">
    <property type="entry name" value="STKc_IRAK"/>
    <property type="match status" value="1"/>
</dbReference>
<feature type="signal peptide" evidence="20">
    <location>
        <begin position="1"/>
        <end position="21"/>
    </location>
</feature>
<keyword evidence="9" id="KW-0677">Repeat</keyword>
<evidence type="ECO:0000259" key="21">
    <source>
        <dbReference type="PROSITE" id="PS50011"/>
    </source>
</evidence>
<dbReference type="AlphaFoldDB" id="A0A443NHY6"/>
<dbReference type="PROSITE" id="PS50011">
    <property type="entry name" value="PROTEIN_KINASE_DOM"/>
    <property type="match status" value="1"/>
</dbReference>
<dbReference type="InterPro" id="IPR024788">
    <property type="entry name" value="Malectin-like_Carb-bd_dom"/>
</dbReference>
<dbReference type="InterPro" id="IPR011009">
    <property type="entry name" value="Kinase-like_dom_sf"/>
</dbReference>
<dbReference type="FunFam" id="1.10.510.10:FF:000146">
    <property type="entry name" value="LRR receptor-like serine/threonine-protein kinase IOS1"/>
    <property type="match status" value="1"/>
</dbReference>
<dbReference type="GO" id="GO:0016020">
    <property type="term" value="C:membrane"/>
    <property type="evidence" value="ECO:0007669"/>
    <property type="project" value="UniProtKB-SubCell"/>
</dbReference>
<evidence type="ECO:0000256" key="8">
    <source>
        <dbReference type="ARBA" id="ARBA00022729"/>
    </source>
</evidence>
<dbReference type="Pfam" id="PF07714">
    <property type="entry name" value="PK_Tyr_Ser-Thr"/>
    <property type="match status" value="1"/>
</dbReference>
<evidence type="ECO:0000256" key="2">
    <source>
        <dbReference type="ARBA" id="ARBA00012513"/>
    </source>
</evidence>
<feature type="binding site" evidence="18">
    <location>
        <position position="616"/>
    </location>
    <ligand>
        <name>ATP</name>
        <dbReference type="ChEBI" id="CHEBI:30616"/>
    </ligand>
</feature>
<keyword evidence="10 18" id="KW-0547">Nucleotide-binding</keyword>
<dbReference type="SUPFAM" id="SSF56112">
    <property type="entry name" value="Protein kinase-like (PK-like)"/>
    <property type="match status" value="1"/>
</dbReference>
<evidence type="ECO:0000256" key="7">
    <source>
        <dbReference type="ARBA" id="ARBA00022692"/>
    </source>
</evidence>
<evidence type="ECO:0000256" key="16">
    <source>
        <dbReference type="ARBA" id="ARBA00047899"/>
    </source>
</evidence>
<comment type="subcellular location">
    <subcellularLocation>
        <location evidence="1">Membrane</location>
        <topology evidence="1">Single-pass membrane protein</topology>
    </subcellularLocation>
</comment>
<dbReference type="PROSITE" id="PS00108">
    <property type="entry name" value="PROTEIN_KINASE_ST"/>
    <property type="match status" value="1"/>
</dbReference>
<dbReference type="EMBL" id="QPKB01000002">
    <property type="protein sequence ID" value="RWR78142.1"/>
    <property type="molecule type" value="Genomic_DNA"/>
</dbReference>
<comment type="caution">
    <text evidence="22">The sequence shown here is derived from an EMBL/GenBank/DDBJ whole genome shotgun (WGS) entry which is preliminary data.</text>
</comment>
<dbReference type="STRING" id="337451.A0A443NHY6"/>
<evidence type="ECO:0000256" key="18">
    <source>
        <dbReference type="PROSITE-ProRule" id="PRU10141"/>
    </source>
</evidence>
<keyword evidence="15 22" id="KW-0675">Receptor</keyword>
<dbReference type="Proteomes" id="UP000283530">
    <property type="component" value="Unassembled WGS sequence"/>
</dbReference>
<keyword evidence="23" id="KW-1185">Reference proteome</keyword>
<name>A0A443NHY6_9MAGN</name>
<dbReference type="InterPro" id="IPR000719">
    <property type="entry name" value="Prot_kinase_dom"/>
</dbReference>
<dbReference type="GO" id="GO:0005524">
    <property type="term" value="F:ATP binding"/>
    <property type="evidence" value="ECO:0007669"/>
    <property type="project" value="UniProtKB-UniRule"/>
</dbReference>
<dbReference type="InterPro" id="IPR001245">
    <property type="entry name" value="Ser-Thr/Tyr_kinase_cat_dom"/>
</dbReference>
<comment type="catalytic activity">
    <reaction evidence="16">
        <text>L-threonyl-[protein] + ATP = O-phospho-L-threonyl-[protein] + ADP + H(+)</text>
        <dbReference type="Rhea" id="RHEA:46608"/>
        <dbReference type="Rhea" id="RHEA-COMP:11060"/>
        <dbReference type="Rhea" id="RHEA-COMP:11605"/>
        <dbReference type="ChEBI" id="CHEBI:15378"/>
        <dbReference type="ChEBI" id="CHEBI:30013"/>
        <dbReference type="ChEBI" id="CHEBI:30616"/>
        <dbReference type="ChEBI" id="CHEBI:61977"/>
        <dbReference type="ChEBI" id="CHEBI:456216"/>
        <dbReference type="EC" id="2.7.11.1"/>
    </reaction>
</comment>
<dbReference type="Gene3D" id="1.10.510.10">
    <property type="entry name" value="Transferase(Phosphotransferase) domain 1"/>
    <property type="match status" value="1"/>
</dbReference>